<organism evidence="2 3">
    <name type="scientific">Setaria viridis</name>
    <name type="common">Green bristlegrass</name>
    <name type="synonym">Setaria italica subsp. viridis</name>
    <dbReference type="NCBI Taxonomy" id="4556"/>
    <lineage>
        <taxon>Eukaryota</taxon>
        <taxon>Viridiplantae</taxon>
        <taxon>Streptophyta</taxon>
        <taxon>Embryophyta</taxon>
        <taxon>Tracheophyta</taxon>
        <taxon>Spermatophyta</taxon>
        <taxon>Magnoliopsida</taxon>
        <taxon>Liliopsida</taxon>
        <taxon>Poales</taxon>
        <taxon>Poaceae</taxon>
        <taxon>PACMAD clade</taxon>
        <taxon>Panicoideae</taxon>
        <taxon>Panicodae</taxon>
        <taxon>Paniceae</taxon>
        <taxon>Cenchrinae</taxon>
        <taxon>Setaria</taxon>
    </lineage>
</organism>
<evidence type="ECO:0000256" key="1">
    <source>
        <dbReference type="SAM" id="SignalP"/>
    </source>
</evidence>
<sequence>MICFRLNNRTWRMRNDLFSCLILSISCCCAVPNAMYSFGSDVDVGCCSSQSSVKQHMHDSWHKVVYKAVSKKEESPSTIGDKF</sequence>
<dbReference type="Gramene" id="TKW32204">
    <property type="protein sequence ID" value="TKW32204"/>
    <property type="gene ID" value="SEVIR_2G154950v2"/>
</dbReference>
<dbReference type="EMBL" id="CM016553">
    <property type="protein sequence ID" value="TKW32204.1"/>
    <property type="molecule type" value="Genomic_DNA"/>
</dbReference>
<gene>
    <name evidence="2" type="ORF">SEVIR_2G154950v2</name>
</gene>
<protein>
    <recommendedName>
        <fullName evidence="4">Secreted protein</fullName>
    </recommendedName>
</protein>
<dbReference type="AlphaFoldDB" id="A0A4U6VTH7"/>
<dbReference type="PROSITE" id="PS51257">
    <property type="entry name" value="PROKAR_LIPOPROTEIN"/>
    <property type="match status" value="1"/>
</dbReference>
<evidence type="ECO:0000313" key="3">
    <source>
        <dbReference type="Proteomes" id="UP000298652"/>
    </source>
</evidence>
<accession>A0A4U6VTH7</accession>
<keyword evidence="3" id="KW-1185">Reference proteome</keyword>
<feature type="chain" id="PRO_5020904703" description="Secreted protein" evidence="1">
    <location>
        <begin position="31"/>
        <end position="83"/>
    </location>
</feature>
<keyword evidence="1" id="KW-0732">Signal</keyword>
<reference evidence="2" key="1">
    <citation type="submission" date="2019-03" db="EMBL/GenBank/DDBJ databases">
        <title>WGS assembly of Setaria viridis.</title>
        <authorList>
            <person name="Huang P."/>
            <person name="Jenkins J."/>
            <person name="Grimwood J."/>
            <person name="Barry K."/>
            <person name="Healey A."/>
            <person name="Mamidi S."/>
            <person name="Sreedasyam A."/>
            <person name="Shu S."/>
            <person name="Feldman M."/>
            <person name="Wu J."/>
            <person name="Yu Y."/>
            <person name="Chen C."/>
            <person name="Johnson J."/>
            <person name="Rokhsar D."/>
            <person name="Baxter I."/>
            <person name="Schmutz J."/>
            <person name="Brutnell T."/>
            <person name="Kellogg E."/>
        </authorList>
    </citation>
    <scope>NUCLEOTIDE SEQUENCE [LARGE SCALE GENOMIC DNA]</scope>
</reference>
<feature type="signal peptide" evidence="1">
    <location>
        <begin position="1"/>
        <end position="30"/>
    </location>
</feature>
<name>A0A4U6VTH7_SETVI</name>
<dbReference type="Proteomes" id="UP000298652">
    <property type="component" value="Chromosome 2"/>
</dbReference>
<proteinExistence type="predicted"/>
<evidence type="ECO:0000313" key="2">
    <source>
        <dbReference type="EMBL" id="TKW32204.1"/>
    </source>
</evidence>
<evidence type="ECO:0008006" key="4">
    <source>
        <dbReference type="Google" id="ProtNLM"/>
    </source>
</evidence>